<dbReference type="PANTHER" id="PTHR33993:SF14">
    <property type="entry name" value="GB|AAF24581.1"/>
    <property type="match status" value="1"/>
</dbReference>
<evidence type="ECO:0000259" key="1">
    <source>
        <dbReference type="PROSITE" id="PS51819"/>
    </source>
</evidence>
<evidence type="ECO:0000313" key="3">
    <source>
        <dbReference type="Proteomes" id="UP000431901"/>
    </source>
</evidence>
<dbReference type="PANTHER" id="PTHR33993">
    <property type="entry name" value="GLYOXALASE-RELATED"/>
    <property type="match status" value="1"/>
</dbReference>
<gene>
    <name evidence="2" type="ORF">GQ466_26900</name>
</gene>
<dbReference type="InterPro" id="IPR029068">
    <property type="entry name" value="Glyas_Bleomycin-R_OHBP_Dase"/>
</dbReference>
<dbReference type="InterPro" id="IPR004360">
    <property type="entry name" value="Glyas_Fos-R_dOase_dom"/>
</dbReference>
<evidence type="ECO:0000313" key="2">
    <source>
        <dbReference type="EMBL" id="MXQ67652.1"/>
    </source>
</evidence>
<dbReference type="AlphaFoldDB" id="A0A6I4WM01"/>
<proteinExistence type="predicted"/>
<protein>
    <submittedName>
        <fullName evidence="2">VOC family protein</fullName>
    </submittedName>
</protein>
<organism evidence="2 3">
    <name type="scientific">Actinomadura rayongensis</name>
    <dbReference type="NCBI Taxonomy" id="1429076"/>
    <lineage>
        <taxon>Bacteria</taxon>
        <taxon>Bacillati</taxon>
        <taxon>Actinomycetota</taxon>
        <taxon>Actinomycetes</taxon>
        <taxon>Streptosporangiales</taxon>
        <taxon>Thermomonosporaceae</taxon>
        <taxon>Actinomadura</taxon>
    </lineage>
</organism>
<accession>A0A6I4WM01</accession>
<dbReference type="Proteomes" id="UP000431901">
    <property type="component" value="Unassembled WGS sequence"/>
</dbReference>
<dbReference type="SUPFAM" id="SSF54593">
    <property type="entry name" value="Glyoxalase/Bleomycin resistance protein/Dihydroxybiphenyl dioxygenase"/>
    <property type="match status" value="2"/>
</dbReference>
<dbReference type="CDD" id="cd07247">
    <property type="entry name" value="SgaA_N_like"/>
    <property type="match status" value="1"/>
</dbReference>
<comment type="caution">
    <text evidence="2">The sequence shown here is derived from an EMBL/GenBank/DDBJ whole genome shotgun (WGS) entry which is preliminary data.</text>
</comment>
<dbReference type="OrthoDB" id="9793039at2"/>
<dbReference type="Gene3D" id="3.10.180.10">
    <property type="entry name" value="2,3-Dihydroxybiphenyl 1,2-Dioxygenase, domain 1"/>
    <property type="match status" value="2"/>
</dbReference>
<feature type="domain" description="VOC" evidence="1">
    <location>
        <begin position="12"/>
        <end position="127"/>
    </location>
</feature>
<dbReference type="EMBL" id="WUTW01000008">
    <property type="protein sequence ID" value="MXQ67652.1"/>
    <property type="molecule type" value="Genomic_DNA"/>
</dbReference>
<dbReference type="InterPro" id="IPR037523">
    <property type="entry name" value="VOC_core"/>
</dbReference>
<dbReference type="InterPro" id="IPR052164">
    <property type="entry name" value="Anthracycline_SecMetBiosynth"/>
</dbReference>
<keyword evidence="3" id="KW-1185">Reference proteome</keyword>
<dbReference type="RefSeq" id="WP_161105843.1">
    <property type="nucleotide sequence ID" value="NZ_JBHLYI010000011.1"/>
</dbReference>
<dbReference type="PROSITE" id="PS51819">
    <property type="entry name" value="VOC"/>
    <property type="match status" value="2"/>
</dbReference>
<name>A0A6I4WM01_9ACTN</name>
<reference evidence="2 3" key="1">
    <citation type="submission" date="2019-12" db="EMBL/GenBank/DDBJ databases">
        <title>Nocardia macrotermitis sp. nov. and Nocardia aurantia sp. nov., isolated from the gut of the fungus growing-termite Macrotermes natalensis.</title>
        <authorList>
            <person name="Christine B."/>
            <person name="Rene B."/>
        </authorList>
    </citation>
    <scope>NUCLEOTIDE SEQUENCE [LARGE SCALE GENOMIC DNA]</scope>
    <source>
        <strain evidence="2 3">DSM 102126</strain>
    </source>
</reference>
<dbReference type="Pfam" id="PF00903">
    <property type="entry name" value="Glyoxalase"/>
    <property type="match status" value="1"/>
</dbReference>
<feature type="domain" description="VOC" evidence="1">
    <location>
        <begin position="141"/>
        <end position="253"/>
    </location>
</feature>
<sequence>MTHLTGNAPAGTPDWLDLATRDPARTRQFYTALLGWDYEELGPEAGHYTLCRKDGRDVAAIMPGPVESGDDVPAWTVYFATDDCDATVRRVTDAGGSVLVPADDIMDKGRMAIVEDTTGGQFGLWEGRAHTGAGLVNEPGSLVWNELVTADPGAARRFYGSVFDHAAEQLPASDDLDYTTLARPDGRIIGGIHGMPDTPATSWLTYFGVEDADRAVAIVRDEGGIAGNPWDSPYGRVADVRDPVGTPFRVLAG</sequence>